<comment type="caution">
    <text evidence="4">The sequence shown here is derived from an EMBL/GenBank/DDBJ whole genome shotgun (WGS) entry which is preliminary data.</text>
</comment>
<dbReference type="GO" id="GO:0000428">
    <property type="term" value="C:DNA-directed RNA polymerase complex"/>
    <property type="evidence" value="ECO:0007669"/>
    <property type="project" value="UniProtKB-KW"/>
</dbReference>
<keyword evidence="1" id="KW-0240">DNA-directed RNA polymerase</keyword>
<evidence type="ECO:0000256" key="1">
    <source>
        <dbReference type="ARBA" id="ARBA00022478"/>
    </source>
</evidence>
<dbReference type="Pfam" id="PF03876">
    <property type="entry name" value="SHS2_Rpb7-N"/>
    <property type="match status" value="1"/>
</dbReference>
<evidence type="ECO:0000313" key="4">
    <source>
        <dbReference type="EMBL" id="KAK1441816.1"/>
    </source>
</evidence>
<organism evidence="4 5">
    <name type="scientific">Babesia gibsoni</name>
    <dbReference type="NCBI Taxonomy" id="33632"/>
    <lineage>
        <taxon>Eukaryota</taxon>
        <taxon>Sar</taxon>
        <taxon>Alveolata</taxon>
        <taxon>Apicomplexa</taxon>
        <taxon>Aconoidasida</taxon>
        <taxon>Piroplasmida</taxon>
        <taxon>Babesiidae</taxon>
        <taxon>Babesia</taxon>
    </lineage>
</organism>
<dbReference type="Gene3D" id="3.30.1490.120">
    <property type="entry name" value="RNA polymerase Rpb7-like, N-terminal domain"/>
    <property type="match status" value="1"/>
</dbReference>
<evidence type="ECO:0000313" key="5">
    <source>
        <dbReference type="Proteomes" id="UP001230268"/>
    </source>
</evidence>
<dbReference type="InterPro" id="IPR036898">
    <property type="entry name" value="RNA_pol_Rpb7-like_N_sf"/>
</dbReference>
<dbReference type="InterPro" id="IPR005576">
    <property type="entry name" value="Rpb7-like_N"/>
</dbReference>
<dbReference type="GO" id="GO:0006351">
    <property type="term" value="P:DNA-templated transcription"/>
    <property type="evidence" value="ECO:0007669"/>
    <property type="project" value="InterPro"/>
</dbReference>
<keyword evidence="2" id="KW-0804">Transcription</keyword>
<name>A0AAD8LME7_BABGI</name>
<evidence type="ECO:0000259" key="3">
    <source>
        <dbReference type="Pfam" id="PF03876"/>
    </source>
</evidence>
<accession>A0AAD8LME7</accession>
<protein>
    <recommendedName>
        <fullName evidence="3">RNA polymerase Rpb7-like N-terminal domain-containing protein</fullName>
    </recommendedName>
</protein>
<proteinExistence type="predicted"/>
<feature type="domain" description="RNA polymerase Rpb7-like N-terminal" evidence="3">
    <location>
        <begin position="80"/>
        <end position="134"/>
    </location>
</feature>
<dbReference type="AlphaFoldDB" id="A0AAD8LME7"/>
<keyword evidence="5" id="KW-1185">Reference proteome</keyword>
<dbReference type="EMBL" id="JAVEPI010000005">
    <property type="protein sequence ID" value="KAK1441816.1"/>
    <property type="molecule type" value="Genomic_DNA"/>
</dbReference>
<reference evidence="4" key="1">
    <citation type="submission" date="2023-08" db="EMBL/GenBank/DDBJ databases">
        <title>Draft sequence of the Babesia gibsoni genome.</title>
        <authorList>
            <person name="Yamagishi J.Y."/>
            <person name="Xuan X.X."/>
        </authorList>
    </citation>
    <scope>NUCLEOTIDE SEQUENCE</scope>
    <source>
        <strain evidence="4">Azabu</strain>
    </source>
</reference>
<dbReference type="Proteomes" id="UP001230268">
    <property type="component" value="Unassembled WGS sequence"/>
</dbReference>
<gene>
    <name evidence="4" type="ORF">BgAZ_501480</name>
</gene>
<evidence type="ECO:0000256" key="2">
    <source>
        <dbReference type="ARBA" id="ARBA00023163"/>
    </source>
</evidence>
<sequence length="229" mass="25372">MAQLPWEVVESMPVTFSKARTVAEKCAYELSQVLENSAVKTRISSLLGAFIESMQECEANPVIKQNIKHVSCVSLVKARGVVQIHPSFMGNALKGVYSYLSNLLMQYNEELDGIWLSCGRVRQLDQVGYLTDGDNYGIMSLRVSMRILLFTPKAGNMCAKVTKAGQKRASLLIYGIFGVAARSEEEGNPSTPEIKEGDMVDVDVNDVKVLQKSKWIILSTTMERVKLLS</sequence>